<reference evidence="2" key="1">
    <citation type="journal article" date="2013" name="BMC Genomics">
        <title>Unscrambling butterfly oogenesis.</title>
        <authorList>
            <person name="Carter J.M."/>
            <person name="Baker S.C."/>
            <person name="Pink R."/>
            <person name="Carter D.R."/>
            <person name="Collins A."/>
            <person name="Tomlin J."/>
            <person name="Gibbs M."/>
            <person name="Breuker C.J."/>
        </authorList>
    </citation>
    <scope>NUCLEOTIDE SEQUENCE</scope>
    <source>
        <tissue evidence="2">Ovary</tissue>
    </source>
</reference>
<accession>S4PYK8</accession>
<organism evidence="2">
    <name type="scientific">Pararge aegeria</name>
    <name type="common">speckled wood butterfly</name>
    <dbReference type="NCBI Taxonomy" id="116150"/>
    <lineage>
        <taxon>Eukaryota</taxon>
        <taxon>Metazoa</taxon>
        <taxon>Ecdysozoa</taxon>
        <taxon>Arthropoda</taxon>
        <taxon>Hexapoda</taxon>
        <taxon>Insecta</taxon>
        <taxon>Pterygota</taxon>
        <taxon>Neoptera</taxon>
        <taxon>Endopterygota</taxon>
        <taxon>Lepidoptera</taxon>
        <taxon>Glossata</taxon>
        <taxon>Ditrysia</taxon>
        <taxon>Papilionoidea</taxon>
        <taxon>Nymphalidae</taxon>
        <taxon>Satyrinae</taxon>
        <taxon>Satyrini</taxon>
        <taxon>Parargina</taxon>
        <taxon>Pararge</taxon>
    </lineage>
</organism>
<name>S4PYK8_9NEOP</name>
<protein>
    <submittedName>
        <fullName evidence="2">Uncharacterized protein</fullName>
    </submittedName>
</protein>
<evidence type="ECO:0000313" key="2">
    <source>
        <dbReference type="EMBL" id="JAA89447.1"/>
    </source>
</evidence>
<feature type="region of interest" description="Disordered" evidence="1">
    <location>
        <begin position="18"/>
        <end position="82"/>
    </location>
</feature>
<proteinExistence type="predicted"/>
<reference evidence="2" key="2">
    <citation type="submission" date="2013-05" db="EMBL/GenBank/DDBJ databases">
        <authorList>
            <person name="Carter J.-M."/>
            <person name="Baker S.C."/>
            <person name="Pink R."/>
            <person name="Carter D.R.F."/>
            <person name="Collins A."/>
            <person name="Tomlin J."/>
            <person name="Gibbs M."/>
            <person name="Breuker C.J."/>
        </authorList>
    </citation>
    <scope>NUCLEOTIDE SEQUENCE</scope>
    <source>
        <tissue evidence="2">Ovary</tissue>
    </source>
</reference>
<dbReference type="AlphaFoldDB" id="S4PYK8"/>
<sequence>LKEKAELKGLDVYDIPYKKTSAKKKSKSEVEKLNTTKNKGKGRGKKEKEVKESSEDGYSSGDDENNEASKIGEVLGEATNDD</sequence>
<feature type="non-terminal residue" evidence="2">
    <location>
        <position position="82"/>
    </location>
</feature>
<feature type="non-terminal residue" evidence="2">
    <location>
        <position position="1"/>
    </location>
</feature>
<dbReference type="EMBL" id="GAIX01003113">
    <property type="protein sequence ID" value="JAA89447.1"/>
    <property type="molecule type" value="Transcribed_RNA"/>
</dbReference>
<evidence type="ECO:0000256" key="1">
    <source>
        <dbReference type="SAM" id="MobiDB-lite"/>
    </source>
</evidence>